<keyword evidence="2" id="KW-1185">Reference proteome</keyword>
<dbReference type="InParanoid" id="A0A3N4M5P2"/>
<gene>
    <name evidence="1" type="ORF">L211DRAFT_855713</name>
</gene>
<dbReference type="AlphaFoldDB" id="A0A3N4M5P2"/>
<dbReference type="EMBL" id="ML121530">
    <property type="protein sequence ID" value="RPB28111.1"/>
    <property type="molecule type" value="Genomic_DNA"/>
</dbReference>
<dbReference type="Gene3D" id="3.60.20.10">
    <property type="entry name" value="Glutamine Phosphoribosylpyrophosphate, subunit 1, domain 1"/>
    <property type="match status" value="1"/>
</dbReference>
<dbReference type="OrthoDB" id="431557at2759"/>
<name>A0A3N4M5P2_9PEZI</name>
<evidence type="ECO:0000313" key="2">
    <source>
        <dbReference type="Proteomes" id="UP000267821"/>
    </source>
</evidence>
<dbReference type="SUPFAM" id="SSF56235">
    <property type="entry name" value="N-terminal nucleophile aminohydrolases (Ntn hydrolases)"/>
    <property type="match status" value="1"/>
</dbReference>
<evidence type="ECO:0000313" key="1">
    <source>
        <dbReference type="EMBL" id="RPB28111.1"/>
    </source>
</evidence>
<proteinExistence type="predicted"/>
<sequence length="138" mass="15343">MVYSGMGPDFRILVDRARKVSDTNCKRIYNEYPPTRILVQYVARVRPYGVSLLTDIPALYQAMAIGKSATSAKDFLGEELEDAIHIALLSLKETLEGEIGIVGTPADHLLGYEGVEGKKCSRFRKLSPQEIDEFAGNY</sequence>
<reference evidence="1 2" key="1">
    <citation type="journal article" date="2018" name="Nat. Ecol. Evol.">
        <title>Pezizomycetes genomes reveal the molecular basis of ectomycorrhizal truffle lifestyle.</title>
        <authorList>
            <person name="Murat C."/>
            <person name="Payen T."/>
            <person name="Noel B."/>
            <person name="Kuo A."/>
            <person name="Morin E."/>
            <person name="Chen J."/>
            <person name="Kohler A."/>
            <person name="Krizsan K."/>
            <person name="Balestrini R."/>
            <person name="Da Silva C."/>
            <person name="Montanini B."/>
            <person name="Hainaut M."/>
            <person name="Levati E."/>
            <person name="Barry K.W."/>
            <person name="Belfiori B."/>
            <person name="Cichocki N."/>
            <person name="Clum A."/>
            <person name="Dockter R.B."/>
            <person name="Fauchery L."/>
            <person name="Guy J."/>
            <person name="Iotti M."/>
            <person name="Le Tacon F."/>
            <person name="Lindquist E.A."/>
            <person name="Lipzen A."/>
            <person name="Malagnac F."/>
            <person name="Mello A."/>
            <person name="Molinier V."/>
            <person name="Miyauchi S."/>
            <person name="Poulain J."/>
            <person name="Riccioni C."/>
            <person name="Rubini A."/>
            <person name="Sitrit Y."/>
            <person name="Splivallo R."/>
            <person name="Traeger S."/>
            <person name="Wang M."/>
            <person name="Zifcakova L."/>
            <person name="Wipf D."/>
            <person name="Zambonelli A."/>
            <person name="Paolocci F."/>
            <person name="Nowrousian M."/>
            <person name="Ottonello S."/>
            <person name="Baldrian P."/>
            <person name="Spatafora J.W."/>
            <person name="Henrissat B."/>
            <person name="Nagy L.G."/>
            <person name="Aury J.M."/>
            <person name="Wincker P."/>
            <person name="Grigoriev I.V."/>
            <person name="Bonfante P."/>
            <person name="Martin F.M."/>
        </authorList>
    </citation>
    <scope>NUCLEOTIDE SEQUENCE [LARGE SCALE GENOMIC DNA]</scope>
    <source>
        <strain evidence="1 2">ATCC MYA-4762</strain>
    </source>
</reference>
<organism evidence="1 2">
    <name type="scientific">Terfezia boudieri ATCC MYA-4762</name>
    <dbReference type="NCBI Taxonomy" id="1051890"/>
    <lineage>
        <taxon>Eukaryota</taxon>
        <taxon>Fungi</taxon>
        <taxon>Dikarya</taxon>
        <taxon>Ascomycota</taxon>
        <taxon>Pezizomycotina</taxon>
        <taxon>Pezizomycetes</taxon>
        <taxon>Pezizales</taxon>
        <taxon>Pezizaceae</taxon>
        <taxon>Terfezia</taxon>
    </lineage>
</organism>
<dbReference type="STRING" id="1051890.A0A3N4M5P2"/>
<accession>A0A3N4M5P2</accession>
<dbReference type="Proteomes" id="UP000267821">
    <property type="component" value="Unassembled WGS sequence"/>
</dbReference>
<protein>
    <submittedName>
        <fullName evidence="1">Uncharacterized protein</fullName>
    </submittedName>
</protein>
<dbReference type="InterPro" id="IPR029055">
    <property type="entry name" value="Ntn_hydrolases_N"/>
</dbReference>